<evidence type="ECO:0000313" key="2">
    <source>
        <dbReference type="EMBL" id="KAJ3178969.1"/>
    </source>
</evidence>
<evidence type="ECO:0000313" key="3">
    <source>
        <dbReference type="Proteomes" id="UP001212152"/>
    </source>
</evidence>
<accession>A0AAD5XNB0</accession>
<feature type="compositionally biased region" description="Polar residues" evidence="1">
    <location>
        <begin position="261"/>
        <end position="276"/>
    </location>
</feature>
<name>A0AAD5XNB0_9FUNG</name>
<keyword evidence="3" id="KW-1185">Reference proteome</keyword>
<feature type="compositionally biased region" description="Low complexity" evidence="1">
    <location>
        <begin position="279"/>
        <end position="297"/>
    </location>
</feature>
<organism evidence="2 3">
    <name type="scientific">Geranomyces variabilis</name>
    <dbReference type="NCBI Taxonomy" id="109894"/>
    <lineage>
        <taxon>Eukaryota</taxon>
        <taxon>Fungi</taxon>
        <taxon>Fungi incertae sedis</taxon>
        <taxon>Chytridiomycota</taxon>
        <taxon>Chytridiomycota incertae sedis</taxon>
        <taxon>Chytridiomycetes</taxon>
        <taxon>Spizellomycetales</taxon>
        <taxon>Powellomycetaceae</taxon>
        <taxon>Geranomyces</taxon>
    </lineage>
</organism>
<feature type="region of interest" description="Disordered" evidence="1">
    <location>
        <begin position="1"/>
        <end position="25"/>
    </location>
</feature>
<sequence>MISHISPSIYRESMSSPAPAIKPRRKPVNYDGIAAAPINAPPTTGGSAVLGPRKFEASSGRIAVSFQGGTTAVESPGLPHRVDHSTFPVQNPLPPPPRRATIVSTRSGLKPVAPGPPYVARSASGEEVAHVAKKKKRCSNTDGVHILEWPDQVNATATTKFKELTADIETRRLEQQDLHAAIELLVRRTAALEQQVFNLGAQPVTKTDTSLSEARLEEIASGVWKKFEHLSGKVDSSTCRTNSVMTDILAKTREIRRHLSLSLSGNGSPDASTTSVKLAAPAAEESSPASSPIPSHPTSTNSIDLPNGPPPPPPPKKKKAAAIVERMPSPVEQRTAKPHAVPECDIKEDAAASAEKPTIAARAAPVEIAVPTKITIVQPAAAVAAGVTPKPESVAVAENPTVDTTKSEGAFADDLLAIMNDFGF</sequence>
<reference evidence="2" key="1">
    <citation type="submission" date="2020-05" db="EMBL/GenBank/DDBJ databases">
        <title>Phylogenomic resolution of chytrid fungi.</title>
        <authorList>
            <person name="Stajich J.E."/>
            <person name="Amses K."/>
            <person name="Simmons R."/>
            <person name="Seto K."/>
            <person name="Myers J."/>
            <person name="Bonds A."/>
            <person name="Quandt C.A."/>
            <person name="Barry K."/>
            <person name="Liu P."/>
            <person name="Grigoriev I."/>
            <person name="Longcore J.E."/>
            <person name="James T.Y."/>
        </authorList>
    </citation>
    <scope>NUCLEOTIDE SEQUENCE</scope>
    <source>
        <strain evidence="2">JEL0379</strain>
    </source>
</reference>
<evidence type="ECO:0000256" key="1">
    <source>
        <dbReference type="SAM" id="MobiDB-lite"/>
    </source>
</evidence>
<proteinExistence type="predicted"/>
<dbReference type="EMBL" id="JADGJQ010000023">
    <property type="protein sequence ID" value="KAJ3178969.1"/>
    <property type="molecule type" value="Genomic_DNA"/>
</dbReference>
<gene>
    <name evidence="2" type="ORF">HDU87_003238</name>
</gene>
<comment type="caution">
    <text evidence="2">The sequence shown here is derived from an EMBL/GenBank/DDBJ whole genome shotgun (WGS) entry which is preliminary data.</text>
</comment>
<feature type="region of interest" description="Disordered" evidence="1">
    <location>
        <begin position="261"/>
        <end position="321"/>
    </location>
</feature>
<dbReference type="Proteomes" id="UP001212152">
    <property type="component" value="Unassembled WGS sequence"/>
</dbReference>
<dbReference type="AlphaFoldDB" id="A0AAD5XNB0"/>
<protein>
    <submittedName>
        <fullName evidence="2">Uncharacterized protein</fullName>
    </submittedName>
</protein>